<evidence type="ECO:0000256" key="1">
    <source>
        <dbReference type="SAM" id="SignalP"/>
    </source>
</evidence>
<comment type="caution">
    <text evidence="2">The sequence shown here is derived from an EMBL/GenBank/DDBJ whole genome shotgun (WGS) entry which is preliminary data.</text>
</comment>
<name>A0A934V9Y8_9BACT</name>
<organism evidence="2 3">
    <name type="scientific">Luteolibacter yonseiensis</name>
    <dbReference type="NCBI Taxonomy" id="1144680"/>
    <lineage>
        <taxon>Bacteria</taxon>
        <taxon>Pseudomonadati</taxon>
        <taxon>Verrucomicrobiota</taxon>
        <taxon>Verrucomicrobiia</taxon>
        <taxon>Verrucomicrobiales</taxon>
        <taxon>Verrucomicrobiaceae</taxon>
        <taxon>Luteolibacter</taxon>
    </lineage>
</organism>
<evidence type="ECO:0000313" key="3">
    <source>
        <dbReference type="Proteomes" id="UP000600139"/>
    </source>
</evidence>
<dbReference type="RefSeq" id="WP_200349262.1">
    <property type="nucleotide sequence ID" value="NZ_BAABHZ010000005.1"/>
</dbReference>
<accession>A0A934V9Y8</accession>
<protein>
    <submittedName>
        <fullName evidence="2">Uncharacterized protein</fullName>
    </submittedName>
</protein>
<feature type="chain" id="PRO_5037896137" evidence="1">
    <location>
        <begin position="28"/>
        <end position="285"/>
    </location>
</feature>
<dbReference type="EMBL" id="JAENIK010000002">
    <property type="protein sequence ID" value="MBK1814296.1"/>
    <property type="molecule type" value="Genomic_DNA"/>
</dbReference>
<proteinExistence type="predicted"/>
<evidence type="ECO:0000313" key="2">
    <source>
        <dbReference type="EMBL" id="MBK1814296.1"/>
    </source>
</evidence>
<dbReference type="Proteomes" id="UP000600139">
    <property type="component" value="Unassembled WGS sequence"/>
</dbReference>
<keyword evidence="1" id="KW-0732">Signal</keyword>
<reference evidence="2" key="1">
    <citation type="submission" date="2021-01" db="EMBL/GenBank/DDBJ databases">
        <title>Modified the classification status of verrucomicrobia.</title>
        <authorList>
            <person name="Feng X."/>
        </authorList>
    </citation>
    <scope>NUCLEOTIDE SEQUENCE</scope>
    <source>
        <strain evidence="2">JCM 18052</strain>
    </source>
</reference>
<keyword evidence="3" id="KW-1185">Reference proteome</keyword>
<dbReference type="AlphaFoldDB" id="A0A934V9Y8"/>
<sequence length="285" mass="31319">MPSVRKLFTTRVLCAALLAMSASLAHAFPPAPHYTIYGMVRDQVGQTVTAEGATIILLKDGAEIGRTLISTGRIDQNYELNIRIDQARNGTAFYSEKAVAPQGVYSLVVEMNGSLFYPIEVSGTLRVGKGGERVKLDLNLGEDSDRDGLPDVWEQWQLYQAGHFPGDDGQWDLGLISRNGDFDKDGQSNYLEYLAGTFAGDATETFALSIKEKTSDRVRLEFFGITGKVYTLESTSDLKNWSRVPFTVGAATEADIAHRATGVGIVSAFTALRNNKEEFYRLTVR</sequence>
<gene>
    <name evidence="2" type="ORF">JIN84_01570</name>
</gene>
<feature type="signal peptide" evidence="1">
    <location>
        <begin position="1"/>
        <end position="27"/>
    </location>
</feature>